<evidence type="ECO:0000313" key="2">
    <source>
        <dbReference type="Proteomes" id="UP000522313"/>
    </source>
</evidence>
<reference evidence="1 2" key="2">
    <citation type="submission" date="2020-08" db="EMBL/GenBank/DDBJ databases">
        <authorList>
            <person name="Partida-Martinez L."/>
            <person name="Huntemann M."/>
            <person name="Clum A."/>
            <person name="Wang J."/>
            <person name="Palaniappan K."/>
            <person name="Ritter S."/>
            <person name="Chen I.-M."/>
            <person name="Stamatis D."/>
            <person name="Reddy T."/>
            <person name="O'Malley R."/>
            <person name="Daum C."/>
            <person name="Shapiro N."/>
            <person name="Ivanova N."/>
            <person name="Kyrpides N."/>
            <person name="Woyke T."/>
        </authorList>
    </citation>
    <scope>NUCLEOTIDE SEQUENCE [LARGE SCALE GENOMIC DNA]</scope>
    <source>
        <strain evidence="1 2">AS3.13</strain>
    </source>
</reference>
<protein>
    <recommendedName>
        <fullName evidence="3">DUF4440 domain-containing protein</fullName>
    </recommendedName>
</protein>
<name>A0A7X0MPH5_9SPHN</name>
<accession>A0A7X0MPH5</accession>
<comment type="caution">
    <text evidence="1">The sequence shown here is derived from an EMBL/GenBank/DDBJ whole genome shotgun (WGS) entry which is preliminary data.</text>
</comment>
<dbReference type="RefSeq" id="WP_184505710.1">
    <property type="nucleotide sequence ID" value="NZ_JACHBT010000010.1"/>
</dbReference>
<proteinExistence type="predicted"/>
<reference evidence="1 2" key="1">
    <citation type="submission" date="2020-08" db="EMBL/GenBank/DDBJ databases">
        <title>The Agave Microbiome: Exploring the role of microbial communities in plant adaptations to desert environments.</title>
        <authorList>
            <person name="Partida-Martinez L.P."/>
        </authorList>
    </citation>
    <scope>NUCLEOTIDE SEQUENCE [LARGE SCALE GENOMIC DNA]</scope>
    <source>
        <strain evidence="1 2">AS3.13</strain>
    </source>
</reference>
<dbReference type="EMBL" id="JACHBT010000010">
    <property type="protein sequence ID" value="MBB6505085.1"/>
    <property type="molecule type" value="Genomic_DNA"/>
</dbReference>
<evidence type="ECO:0008006" key="3">
    <source>
        <dbReference type="Google" id="ProtNLM"/>
    </source>
</evidence>
<dbReference type="Proteomes" id="UP000522313">
    <property type="component" value="Unassembled WGS sequence"/>
</dbReference>
<evidence type="ECO:0000313" key="1">
    <source>
        <dbReference type="EMBL" id="MBB6505085.1"/>
    </source>
</evidence>
<dbReference type="SUPFAM" id="SSF54427">
    <property type="entry name" value="NTF2-like"/>
    <property type="match status" value="1"/>
</dbReference>
<gene>
    <name evidence="1" type="ORF">F4693_002072</name>
</gene>
<organism evidence="1 2">
    <name type="scientific">Sphingomonas endophytica</name>
    <dbReference type="NCBI Taxonomy" id="869719"/>
    <lineage>
        <taxon>Bacteria</taxon>
        <taxon>Pseudomonadati</taxon>
        <taxon>Pseudomonadota</taxon>
        <taxon>Alphaproteobacteria</taxon>
        <taxon>Sphingomonadales</taxon>
        <taxon>Sphingomonadaceae</taxon>
        <taxon>Sphingomonas</taxon>
    </lineage>
</organism>
<dbReference type="InterPro" id="IPR032710">
    <property type="entry name" value="NTF2-like_dom_sf"/>
</dbReference>
<dbReference type="AlphaFoldDB" id="A0A7X0MPH5"/>
<sequence>MEDDRVWAFEESLWTGDAAHYRESIDESALMVVPQPPYVLESQAAVDAVSQTPRWERVTISDGRIVRPQEGLIVIAYGIEATKGDERYVAHCTSTYRRLEHEVWKVVQHQQTPPLTAEVRADAG</sequence>